<dbReference type="RefSeq" id="XP_024339013.1">
    <property type="nucleotide sequence ID" value="XM_024477641.1"/>
</dbReference>
<reference evidence="1 2" key="1">
    <citation type="submission" date="2017-04" db="EMBL/GenBank/DDBJ databases">
        <title>Genome Sequence of the Model Brown-Rot Fungus Postia placenta SB12.</title>
        <authorList>
            <consortium name="DOE Joint Genome Institute"/>
            <person name="Gaskell J."/>
            <person name="Kersten P."/>
            <person name="Larrondo L.F."/>
            <person name="Canessa P."/>
            <person name="Martinez D."/>
            <person name="Hibbett D."/>
            <person name="Schmoll M."/>
            <person name="Kubicek C.P."/>
            <person name="Martinez A.T."/>
            <person name="Yadav J."/>
            <person name="Master E."/>
            <person name="Magnuson J.K."/>
            <person name="James T."/>
            <person name="Yaver D."/>
            <person name="Berka R."/>
            <person name="Labutti K."/>
            <person name="Lipzen A."/>
            <person name="Aerts A."/>
            <person name="Barry K."/>
            <person name="Henrissat B."/>
            <person name="Blanchette R."/>
            <person name="Grigoriev I."/>
            <person name="Cullen D."/>
        </authorList>
    </citation>
    <scope>NUCLEOTIDE SEQUENCE [LARGE SCALE GENOMIC DNA]</scope>
    <source>
        <strain evidence="1 2">MAD-698-R-SB12</strain>
    </source>
</reference>
<dbReference type="AlphaFoldDB" id="A0A1X6N0R2"/>
<dbReference type="GeneID" id="36322591"/>
<accession>A0A1X6N0R2</accession>
<keyword evidence="2" id="KW-1185">Reference proteome</keyword>
<dbReference type="EMBL" id="KZ110597">
    <property type="protein sequence ID" value="OSX62219.1"/>
    <property type="molecule type" value="Genomic_DNA"/>
</dbReference>
<sequence length="62" mass="6577">MGLSARRGSQSCGIAPVMLHVRTRTLTTSVLVCPRVISPRVACVRLRVPAAGADRHQSSSCC</sequence>
<evidence type="ECO:0000313" key="2">
    <source>
        <dbReference type="Proteomes" id="UP000194127"/>
    </source>
</evidence>
<name>A0A1X6N0R2_9APHY</name>
<protein>
    <submittedName>
        <fullName evidence="1">Uncharacterized protein</fullName>
    </submittedName>
</protein>
<organism evidence="1 2">
    <name type="scientific">Postia placenta MAD-698-R-SB12</name>
    <dbReference type="NCBI Taxonomy" id="670580"/>
    <lineage>
        <taxon>Eukaryota</taxon>
        <taxon>Fungi</taxon>
        <taxon>Dikarya</taxon>
        <taxon>Basidiomycota</taxon>
        <taxon>Agaricomycotina</taxon>
        <taxon>Agaricomycetes</taxon>
        <taxon>Polyporales</taxon>
        <taxon>Adustoporiaceae</taxon>
        <taxon>Rhodonia</taxon>
    </lineage>
</organism>
<dbReference type="Proteomes" id="UP000194127">
    <property type="component" value="Unassembled WGS sequence"/>
</dbReference>
<proteinExistence type="predicted"/>
<gene>
    <name evidence="1" type="ORF">POSPLADRAFT_1039978</name>
</gene>
<evidence type="ECO:0000313" key="1">
    <source>
        <dbReference type="EMBL" id="OSX62219.1"/>
    </source>
</evidence>